<evidence type="ECO:0000256" key="6">
    <source>
        <dbReference type="ARBA" id="ARBA00022962"/>
    </source>
</evidence>
<dbReference type="InterPro" id="IPR001962">
    <property type="entry name" value="Asn_synthase"/>
</dbReference>
<dbReference type="CDD" id="cd01991">
    <property type="entry name" value="Asn_synthase_B_C"/>
    <property type="match status" value="1"/>
</dbReference>
<dbReference type="InterPro" id="IPR029055">
    <property type="entry name" value="Ntn_hydrolases_N"/>
</dbReference>
<dbReference type="CDD" id="cd00712">
    <property type="entry name" value="AsnB"/>
    <property type="match status" value="1"/>
</dbReference>
<keyword evidence="6 8" id="KW-0315">Glutamine amidotransferase</keyword>
<comment type="pathway">
    <text evidence="1">Amino-acid biosynthesis; L-asparagine biosynthesis; L-asparagine from L-aspartate (L-Gln route): step 1/1.</text>
</comment>
<dbReference type="EMBL" id="CP000527">
    <property type="protein sequence ID" value="ABM27381.1"/>
    <property type="molecule type" value="Genomic_DNA"/>
</dbReference>
<evidence type="ECO:0000256" key="5">
    <source>
        <dbReference type="ARBA" id="ARBA00022840"/>
    </source>
</evidence>
<evidence type="ECO:0000259" key="12">
    <source>
        <dbReference type="PROSITE" id="PS51278"/>
    </source>
</evidence>
<evidence type="ECO:0000313" key="14">
    <source>
        <dbReference type="Proteomes" id="UP000009173"/>
    </source>
</evidence>
<dbReference type="AlphaFoldDB" id="A0A0H3A509"/>
<evidence type="ECO:0000256" key="1">
    <source>
        <dbReference type="ARBA" id="ARBA00005187"/>
    </source>
</evidence>
<evidence type="ECO:0000256" key="2">
    <source>
        <dbReference type="ARBA" id="ARBA00005752"/>
    </source>
</evidence>
<evidence type="ECO:0000313" key="13">
    <source>
        <dbReference type="EMBL" id="ABM27381.1"/>
    </source>
</evidence>
<evidence type="ECO:0000256" key="8">
    <source>
        <dbReference type="PIRSR" id="PIRSR001589-1"/>
    </source>
</evidence>
<reference evidence="14" key="1">
    <citation type="journal article" date="2009" name="Environ. Microbiol.">
        <title>Contribution of mobile genetic elements to Desulfovibrio vulgaris genome plasticity.</title>
        <authorList>
            <person name="Walker C.B."/>
            <person name="Stolyar S."/>
            <person name="Chivian D."/>
            <person name="Pinel N."/>
            <person name="Gabster J.A."/>
            <person name="Dehal P.S."/>
            <person name="He Z."/>
            <person name="Yang Z.K."/>
            <person name="Yen H.C."/>
            <person name="Zhou J."/>
            <person name="Wall J.D."/>
            <person name="Hazen T.C."/>
            <person name="Arkin A.P."/>
            <person name="Stahl D.A."/>
        </authorList>
    </citation>
    <scope>NUCLEOTIDE SEQUENCE [LARGE SCALE GENOMIC DNA]</scope>
    <source>
        <strain evidence="14">DP4</strain>
    </source>
</reference>
<name>A0A0H3A509_NITV4</name>
<dbReference type="HOGENOM" id="CLU_014658_3_1_7"/>
<dbReference type="InterPro" id="IPR051786">
    <property type="entry name" value="ASN_synthetase/amidase"/>
</dbReference>
<feature type="site" description="Important for beta-aspartyl-AMP intermediate formation" evidence="10">
    <location>
        <position position="373"/>
    </location>
</feature>
<dbReference type="InterPro" id="IPR033738">
    <property type="entry name" value="AsnB_N"/>
</dbReference>
<dbReference type="SUPFAM" id="SSF52402">
    <property type="entry name" value="Adenine nucleotide alpha hydrolases-like"/>
    <property type="match status" value="1"/>
</dbReference>
<evidence type="ECO:0000256" key="11">
    <source>
        <dbReference type="SAM" id="MobiDB-lite"/>
    </source>
</evidence>
<dbReference type="SUPFAM" id="SSF56235">
    <property type="entry name" value="N-terminal nucleophile aminohydrolases (Ntn hydrolases)"/>
    <property type="match status" value="1"/>
</dbReference>
<dbReference type="Gene3D" id="3.60.20.10">
    <property type="entry name" value="Glutamine Phosphoribosylpyrophosphate, subunit 1, domain 1"/>
    <property type="match status" value="1"/>
</dbReference>
<dbReference type="InterPro" id="IPR014729">
    <property type="entry name" value="Rossmann-like_a/b/a_fold"/>
</dbReference>
<evidence type="ECO:0000256" key="10">
    <source>
        <dbReference type="PIRSR" id="PIRSR001589-3"/>
    </source>
</evidence>
<dbReference type="Pfam" id="PF00733">
    <property type="entry name" value="Asn_synthase"/>
    <property type="match status" value="1"/>
</dbReference>
<feature type="active site" description="For GATase activity" evidence="8">
    <location>
        <position position="2"/>
    </location>
</feature>
<keyword evidence="4 9" id="KW-0547">Nucleotide-binding</keyword>
<keyword evidence="8" id="KW-0061">Asparagine biosynthesis</keyword>
<dbReference type="PANTHER" id="PTHR43284:SF1">
    <property type="entry name" value="ASPARAGINE SYNTHETASE"/>
    <property type="match status" value="1"/>
</dbReference>
<dbReference type="PROSITE" id="PS51278">
    <property type="entry name" value="GATASE_TYPE_2"/>
    <property type="match status" value="1"/>
</dbReference>
<evidence type="ECO:0000256" key="3">
    <source>
        <dbReference type="ARBA" id="ARBA00012737"/>
    </source>
</evidence>
<dbReference type="GO" id="GO:0005524">
    <property type="term" value="F:ATP binding"/>
    <property type="evidence" value="ECO:0007669"/>
    <property type="project" value="UniProtKB-KW"/>
</dbReference>
<keyword evidence="8" id="KW-0028">Amino-acid biosynthesis</keyword>
<comment type="similarity">
    <text evidence="2">Belongs to the asparagine synthetase family.</text>
</comment>
<feature type="domain" description="Glutamine amidotransferase type-2" evidence="12">
    <location>
        <begin position="2"/>
        <end position="219"/>
    </location>
</feature>
<protein>
    <recommendedName>
        <fullName evidence="3">asparagine synthase (glutamine-hydrolyzing)</fullName>
        <ecNumber evidence="3">6.3.5.4</ecNumber>
    </recommendedName>
</protein>
<evidence type="ECO:0000256" key="9">
    <source>
        <dbReference type="PIRSR" id="PIRSR001589-2"/>
    </source>
</evidence>
<dbReference type="Pfam" id="PF13537">
    <property type="entry name" value="GATase_7"/>
    <property type="match status" value="1"/>
</dbReference>
<keyword evidence="5 9" id="KW-0067">ATP-binding</keyword>
<sequence precursor="true">MCGIAGIVSPGAPVASATLAAMTESLAHRGPDACGLFIRPSGAGSPHVGLGHRRLSILDLSDAGAQPMQSEDGTFTLVFNGEIYNYPDLRRDLEAAGHIFRSTSDTEAILRGYMAWGEGVVARLKGMFAFALWDERKRSLLLARDRFGKKPLHYAVTRQGTLLFASEPKALLAHPEFRPEPDAASLLHFLRYDYVPAPRSIYAGASKLPPSHLMVWRDGRLEVRRYASLAFSGATGGRGVPLREAEAAVDALLDAAVQRRLASDVPLGVFLSGGLDSSTVLAYMTRHIPAHDIRTFAIGFDEASYDESAHAEAMARHAGSHHTMMRLPAARMLDLLDMVWATQDEPMADASIIPTLLLCRFAREHITVALGGDGGDELFAGYDPVLADLPARCLDWLPPAALRLLQGIALRLPTGDANMSLGFKVQRFLSGLGRREVAARHQTWLGAFDDEGARAMLHPDLRAATRDVSPLDALDMLREECRDASRFDAMLHFYQRFYMCGSILTKVDSASMAVSLEVRSPFLDQDLADYVNRLPREHKLRGLTRKVLLRRLMRSRMPDALLKRPKKGFGLPLARWFRHELRPLVTAMLDPGRVAQGGLLDPVTVERMVRDHLSGRRDHRKEIWSALCVEAWRDRYLHHSRATASDTIEFGTTPRGDGHLITAQAVPARSSVAINDSTNDSPSWAASPSRHRCNDSI</sequence>
<dbReference type="EC" id="6.3.5.4" evidence="3"/>
<dbReference type="GO" id="GO:0004066">
    <property type="term" value="F:asparagine synthase (glutamine-hydrolyzing) activity"/>
    <property type="evidence" value="ECO:0007669"/>
    <property type="project" value="UniProtKB-EC"/>
</dbReference>
<dbReference type="KEGG" id="dvl:Dvul_0358"/>
<dbReference type="RefSeq" id="WP_011791564.1">
    <property type="nucleotide sequence ID" value="NC_008751.1"/>
</dbReference>
<dbReference type="NCBIfam" id="TIGR01536">
    <property type="entry name" value="asn_synth_AEB"/>
    <property type="match status" value="1"/>
</dbReference>
<dbReference type="GO" id="GO:0005829">
    <property type="term" value="C:cytosol"/>
    <property type="evidence" value="ECO:0007669"/>
    <property type="project" value="TreeGrafter"/>
</dbReference>
<dbReference type="Gene3D" id="3.40.50.620">
    <property type="entry name" value="HUPs"/>
    <property type="match status" value="1"/>
</dbReference>
<dbReference type="PIRSF" id="PIRSF001589">
    <property type="entry name" value="Asn_synthetase_glu-h"/>
    <property type="match status" value="1"/>
</dbReference>
<evidence type="ECO:0000256" key="4">
    <source>
        <dbReference type="ARBA" id="ARBA00022741"/>
    </source>
</evidence>
<evidence type="ECO:0000256" key="7">
    <source>
        <dbReference type="ARBA" id="ARBA00048741"/>
    </source>
</evidence>
<accession>A0A0H3A509</accession>
<dbReference type="InterPro" id="IPR006426">
    <property type="entry name" value="Asn_synth_AEB"/>
</dbReference>
<dbReference type="InterPro" id="IPR017932">
    <property type="entry name" value="GATase_2_dom"/>
</dbReference>
<dbReference type="Proteomes" id="UP000009173">
    <property type="component" value="Chromosome"/>
</dbReference>
<feature type="binding site" evidence="9">
    <location>
        <position position="105"/>
    </location>
    <ligand>
        <name>L-glutamine</name>
        <dbReference type="ChEBI" id="CHEBI:58359"/>
    </ligand>
</feature>
<dbReference type="GO" id="GO:0006529">
    <property type="term" value="P:asparagine biosynthetic process"/>
    <property type="evidence" value="ECO:0007669"/>
    <property type="project" value="UniProtKB-KW"/>
</dbReference>
<feature type="region of interest" description="Disordered" evidence="11">
    <location>
        <begin position="673"/>
        <end position="697"/>
    </location>
</feature>
<feature type="binding site" evidence="9">
    <location>
        <position position="298"/>
    </location>
    <ligand>
        <name>ATP</name>
        <dbReference type="ChEBI" id="CHEBI:30616"/>
    </ligand>
</feature>
<proteinExistence type="inferred from homology"/>
<comment type="catalytic activity">
    <reaction evidence="7">
        <text>L-aspartate + L-glutamine + ATP + H2O = L-asparagine + L-glutamate + AMP + diphosphate + H(+)</text>
        <dbReference type="Rhea" id="RHEA:12228"/>
        <dbReference type="ChEBI" id="CHEBI:15377"/>
        <dbReference type="ChEBI" id="CHEBI:15378"/>
        <dbReference type="ChEBI" id="CHEBI:29985"/>
        <dbReference type="ChEBI" id="CHEBI:29991"/>
        <dbReference type="ChEBI" id="CHEBI:30616"/>
        <dbReference type="ChEBI" id="CHEBI:33019"/>
        <dbReference type="ChEBI" id="CHEBI:58048"/>
        <dbReference type="ChEBI" id="CHEBI:58359"/>
        <dbReference type="ChEBI" id="CHEBI:456215"/>
        <dbReference type="EC" id="6.3.5.4"/>
    </reaction>
</comment>
<gene>
    <name evidence="13" type="ordered locus">Dvul_0358</name>
</gene>
<feature type="compositionally biased region" description="Polar residues" evidence="11">
    <location>
        <begin position="673"/>
        <end position="686"/>
    </location>
</feature>
<dbReference type="PANTHER" id="PTHR43284">
    <property type="entry name" value="ASPARAGINE SYNTHETASE (GLUTAMINE-HYDROLYZING)"/>
    <property type="match status" value="1"/>
</dbReference>
<organism evidence="13 14">
    <name type="scientific">Nitratidesulfovibrio vulgaris (strain DP4)</name>
    <name type="common">Desulfovibrio vulgaris</name>
    <dbReference type="NCBI Taxonomy" id="391774"/>
    <lineage>
        <taxon>Bacteria</taxon>
        <taxon>Pseudomonadati</taxon>
        <taxon>Thermodesulfobacteriota</taxon>
        <taxon>Desulfovibrionia</taxon>
        <taxon>Desulfovibrionales</taxon>
        <taxon>Desulfovibrionaceae</taxon>
        <taxon>Nitratidesulfovibrio</taxon>
    </lineage>
</organism>